<gene>
    <name evidence="3" type="ORF">MHL29_12780</name>
</gene>
<keyword evidence="2" id="KW-1133">Transmembrane helix</keyword>
<evidence type="ECO:0000313" key="3">
    <source>
        <dbReference type="EMBL" id="MCG7322752.1"/>
    </source>
</evidence>
<reference evidence="3 4" key="1">
    <citation type="submission" date="2022-02" db="EMBL/GenBank/DDBJ databases">
        <title>Uncovering new skin microbiome diversity through culturing and metagenomics.</title>
        <authorList>
            <person name="Conlan S."/>
            <person name="Deming C."/>
            <person name="Nisc Comparative Sequencing Program N."/>
            <person name="Segre J.A."/>
        </authorList>
    </citation>
    <scope>NUCLEOTIDE SEQUENCE [LARGE SCALE GENOMIC DNA]</scope>
    <source>
        <strain evidence="3 4">ACRQZ</strain>
    </source>
</reference>
<comment type="caution">
    <text evidence="3">The sequence shown here is derived from an EMBL/GenBank/DDBJ whole genome shotgun (WGS) entry which is preliminary data.</text>
</comment>
<accession>A0ABS9Q5W9</accession>
<name>A0ABS9Q5W9_9MICO</name>
<evidence type="ECO:0000256" key="1">
    <source>
        <dbReference type="SAM" id="MobiDB-lite"/>
    </source>
</evidence>
<feature type="transmembrane region" description="Helical" evidence="2">
    <location>
        <begin position="86"/>
        <end position="107"/>
    </location>
</feature>
<keyword evidence="2" id="KW-0812">Transmembrane</keyword>
<feature type="transmembrane region" description="Helical" evidence="2">
    <location>
        <begin position="31"/>
        <end position="53"/>
    </location>
</feature>
<keyword evidence="2" id="KW-0472">Membrane</keyword>
<evidence type="ECO:0000256" key="2">
    <source>
        <dbReference type="SAM" id="Phobius"/>
    </source>
</evidence>
<dbReference type="RefSeq" id="WP_239265115.1">
    <property type="nucleotide sequence ID" value="NZ_JAKRCV010000044.1"/>
</dbReference>
<evidence type="ECO:0000313" key="4">
    <source>
        <dbReference type="Proteomes" id="UP001521931"/>
    </source>
</evidence>
<feature type="region of interest" description="Disordered" evidence="1">
    <location>
        <begin position="1"/>
        <end position="22"/>
    </location>
</feature>
<protein>
    <submittedName>
        <fullName evidence="3">Uncharacterized protein</fullName>
    </submittedName>
</protein>
<feature type="compositionally biased region" description="Polar residues" evidence="1">
    <location>
        <begin position="1"/>
        <end position="17"/>
    </location>
</feature>
<dbReference type="Proteomes" id="UP001521931">
    <property type="component" value="Unassembled WGS sequence"/>
</dbReference>
<feature type="transmembrane region" description="Helical" evidence="2">
    <location>
        <begin position="59"/>
        <end position="79"/>
    </location>
</feature>
<feature type="transmembrane region" description="Helical" evidence="2">
    <location>
        <begin position="139"/>
        <end position="158"/>
    </location>
</feature>
<keyword evidence="4" id="KW-1185">Reference proteome</keyword>
<proteinExistence type="predicted"/>
<organism evidence="3 4">
    <name type="scientific">Arsenicicoccus bolidensis</name>
    <dbReference type="NCBI Taxonomy" id="229480"/>
    <lineage>
        <taxon>Bacteria</taxon>
        <taxon>Bacillati</taxon>
        <taxon>Actinomycetota</taxon>
        <taxon>Actinomycetes</taxon>
        <taxon>Micrococcales</taxon>
        <taxon>Intrasporangiaceae</taxon>
        <taxon>Arsenicicoccus</taxon>
    </lineage>
</organism>
<dbReference type="EMBL" id="JAKRCV010000044">
    <property type="protein sequence ID" value="MCG7322752.1"/>
    <property type="molecule type" value="Genomic_DNA"/>
</dbReference>
<feature type="transmembrane region" description="Helical" evidence="2">
    <location>
        <begin position="113"/>
        <end position="132"/>
    </location>
</feature>
<sequence length="189" mass="19632">MTTTPVATSAPRSSGATAPSARRDLRARRQVLTTSVMGLALLVVVLHAVVGILPDAPVVWVLTPDRLVLLVGLAAGLVAAPSPREWATWLDLPIVLLVAASAASAVASGQGWPVWRALLTGVMTCYLAVGLMRRHPSSWTLVTGSALVACAVTGLAALHQWADDVPTGFCRAGLAAGRELAATRTRWSA</sequence>